<dbReference type="AlphaFoldDB" id="A0ABD3XZL8"/>
<evidence type="ECO:0000313" key="3">
    <source>
        <dbReference type="Proteomes" id="UP001634394"/>
    </source>
</evidence>
<reference evidence="2 3" key="1">
    <citation type="submission" date="2024-11" db="EMBL/GenBank/DDBJ databases">
        <title>Chromosome-level genome assembly of the freshwater bivalve Anodonta woodiana.</title>
        <authorList>
            <person name="Chen X."/>
        </authorList>
    </citation>
    <scope>NUCLEOTIDE SEQUENCE [LARGE SCALE GENOMIC DNA]</scope>
    <source>
        <strain evidence="2">MN2024</strain>
        <tissue evidence="2">Gills</tissue>
    </source>
</reference>
<accession>A0ABD3XZL8</accession>
<keyword evidence="3" id="KW-1185">Reference proteome</keyword>
<name>A0ABD3XZL8_SINWO</name>
<organism evidence="2 3">
    <name type="scientific">Sinanodonta woodiana</name>
    <name type="common">Chinese pond mussel</name>
    <name type="synonym">Anodonta woodiana</name>
    <dbReference type="NCBI Taxonomy" id="1069815"/>
    <lineage>
        <taxon>Eukaryota</taxon>
        <taxon>Metazoa</taxon>
        <taxon>Spiralia</taxon>
        <taxon>Lophotrochozoa</taxon>
        <taxon>Mollusca</taxon>
        <taxon>Bivalvia</taxon>
        <taxon>Autobranchia</taxon>
        <taxon>Heteroconchia</taxon>
        <taxon>Palaeoheterodonta</taxon>
        <taxon>Unionida</taxon>
        <taxon>Unionoidea</taxon>
        <taxon>Unionidae</taxon>
        <taxon>Unioninae</taxon>
        <taxon>Sinanodonta</taxon>
    </lineage>
</organism>
<dbReference type="Proteomes" id="UP001634394">
    <property type="component" value="Unassembled WGS sequence"/>
</dbReference>
<protein>
    <submittedName>
        <fullName evidence="2">Uncharacterized protein</fullName>
    </submittedName>
</protein>
<sequence>MNFHILIISDILIMQSVIQAENCFETNDCNHLTCGNGNTIACVRPSDSDTHICTCTGASSSTCTTQADCRRDVCSSTRDPHEHCVDGHCRCLVRGR</sequence>
<dbReference type="EMBL" id="JBJQND010000001">
    <property type="protein sequence ID" value="KAL3891654.1"/>
    <property type="molecule type" value="Genomic_DNA"/>
</dbReference>
<evidence type="ECO:0000256" key="1">
    <source>
        <dbReference type="SAM" id="SignalP"/>
    </source>
</evidence>
<evidence type="ECO:0000313" key="2">
    <source>
        <dbReference type="EMBL" id="KAL3891654.1"/>
    </source>
</evidence>
<feature type="signal peptide" evidence="1">
    <location>
        <begin position="1"/>
        <end position="20"/>
    </location>
</feature>
<keyword evidence="1" id="KW-0732">Signal</keyword>
<proteinExistence type="predicted"/>
<feature type="chain" id="PRO_5044774331" evidence="1">
    <location>
        <begin position="21"/>
        <end position="96"/>
    </location>
</feature>
<gene>
    <name evidence="2" type="ORF">ACJMK2_003906</name>
</gene>
<comment type="caution">
    <text evidence="2">The sequence shown here is derived from an EMBL/GenBank/DDBJ whole genome shotgun (WGS) entry which is preliminary data.</text>
</comment>